<feature type="region of interest" description="Disordered" evidence="2">
    <location>
        <begin position="26"/>
        <end position="64"/>
    </location>
</feature>
<feature type="compositionally biased region" description="Basic and acidic residues" evidence="2">
    <location>
        <begin position="291"/>
        <end position="314"/>
    </location>
</feature>
<feature type="compositionally biased region" description="Basic and acidic residues" evidence="2">
    <location>
        <begin position="43"/>
        <end position="55"/>
    </location>
</feature>
<dbReference type="AlphaFoldDB" id="A0A4D9D4E3"/>
<protein>
    <submittedName>
        <fullName evidence="3">Uncharacterized protein</fullName>
    </submittedName>
</protein>
<dbReference type="EMBL" id="SDOX01000016">
    <property type="protein sequence ID" value="TFJ85257.1"/>
    <property type="molecule type" value="Genomic_DNA"/>
</dbReference>
<feature type="region of interest" description="Disordered" evidence="2">
    <location>
        <begin position="620"/>
        <end position="646"/>
    </location>
</feature>
<feature type="region of interest" description="Disordered" evidence="2">
    <location>
        <begin position="283"/>
        <end position="340"/>
    </location>
</feature>
<keyword evidence="4" id="KW-1185">Reference proteome</keyword>
<proteinExistence type="predicted"/>
<sequence>MAMAWRAPSDPLSLYLAAVMPAEAPQKDMDPEFQRRCSASTSHPKEEDYMEKENEVPSMPSTSRSVSEHSQWWATMRGRLARQGITVSVTPPTTYNVRPPPAFLSLIKDVERFHTVLREIFRLLHGSLALRCGRGVSVPMVPVVSLHSAGLAEADAQRHALVLPSLRLSVLNALKRVSRMLVRAAMDNGREGEDAFGWHRGSATTAVDPFRIRSFPAKTFPEGEGEQEQQIRGAEGAGWEAGPGTAGCSLLTLQTALEAWSVVVGEAVPGLWSVCQRQAGNRKGQGLLGRSEGDARVGGEEGRGDCGERERRPEAWGNVRAGAGAGGREGSTGSEDGNRKRMEVEEDLARLEECIAVLEEERASLMEAFGLRPDRGGAEAREAMEEEEGEGKAKAMDRAFPFPPFAPSTGHDALGPPSQPITPPSREVTGEGQSRRTLLHLLRSVGRQLSLDRAAVETCLVRTFHQQCALVDAVRLMEEGARGQTEEEGREEVKRALKRLHDMLVEREDAEDITSQDGRMSVVEMVKDAWRVLEGGKGGRERAAEEECASGAGLREAGGVVEAGEEEAVEIVEPIKREMVSFESLGAGRDERGREEAAGESIEEAAWEVYEGMVETDPRLSGGDGTHDSGAQKWSGQGFRGRRGCSDRVEGQDALMKELSRVLHGRRRRAMETRRVKINGKLVEMRDDRRLVEETRMEEGRGRRRRSIRGEERQRGQRAHSPRHGVTETRKVCLNETLLAAVVLEQQEKYGKRGRGVEVPEQVFDGMGEVDRE</sequence>
<feature type="compositionally biased region" description="Basic and acidic residues" evidence="2">
    <location>
        <begin position="26"/>
        <end position="35"/>
    </location>
</feature>
<feature type="coiled-coil region" evidence="1">
    <location>
        <begin position="341"/>
        <end position="368"/>
    </location>
</feature>
<name>A0A4D9D4E3_9STRA</name>
<evidence type="ECO:0000313" key="3">
    <source>
        <dbReference type="EMBL" id="TFJ85257.1"/>
    </source>
</evidence>
<keyword evidence="1" id="KW-0175">Coiled coil</keyword>
<dbReference type="Proteomes" id="UP000355283">
    <property type="component" value="Unassembled WGS sequence"/>
</dbReference>
<evidence type="ECO:0000256" key="1">
    <source>
        <dbReference type="SAM" id="Coils"/>
    </source>
</evidence>
<evidence type="ECO:0000256" key="2">
    <source>
        <dbReference type="SAM" id="MobiDB-lite"/>
    </source>
</evidence>
<feature type="region of interest" description="Disordered" evidence="2">
    <location>
        <begin position="376"/>
        <end position="433"/>
    </location>
</feature>
<evidence type="ECO:0000313" key="4">
    <source>
        <dbReference type="Proteomes" id="UP000355283"/>
    </source>
</evidence>
<comment type="caution">
    <text evidence="3">The sequence shown here is derived from an EMBL/GenBank/DDBJ whole genome shotgun (WGS) entry which is preliminary data.</text>
</comment>
<organism evidence="3 4">
    <name type="scientific">Nannochloropsis salina CCMP1776</name>
    <dbReference type="NCBI Taxonomy" id="1027361"/>
    <lineage>
        <taxon>Eukaryota</taxon>
        <taxon>Sar</taxon>
        <taxon>Stramenopiles</taxon>
        <taxon>Ochrophyta</taxon>
        <taxon>Eustigmatophyceae</taxon>
        <taxon>Eustigmatales</taxon>
        <taxon>Monodopsidaceae</taxon>
        <taxon>Microchloropsis</taxon>
        <taxon>Microchloropsis salina</taxon>
    </lineage>
</organism>
<reference evidence="3 4" key="1">
    <citation type="submission" date="2019-01" db="EMBL/GenBank/DDBJ databases">
        <title>Nuclear Genome Assembly of the Microalgal Biofuel strain Nannochloropsis salina CCMP1776.</title>
        <authorList>
            <person name="Hovde B."/>
        </authorList>
    </citation>
    <scope>NUCLEOTIDE SEQUENCE [LARGE SCALE GENOMIC DNA]</scope>
    <source>
        <strain evidence="3 4">CCMP1776</strain>
    </source>
</reference>
<gene>
    <name evidence="3" type="ORF">NSK_003680</name>
</gene>
<feature type="region of interest" description="Disordered" evidence="2">
    <location>
        <begin position="696"/>
        <end position="729"/>
    </location>
</feature>
<accession>A0A4D9D4E3</accession>